<protein>
    <submittedName>
        <fullName evidence="2">Uncharacterized protein</fullName>
    </submittedName>
</protein>
<feature type="transmembrane region" description="Helical" evidence="1">
    <location>
        <begin position="36"/>
        <end position="55"/>
    </location>
</feature>
<comment type="caution">
    <text evidence="2">The sequence shown here is derived from an EMBL/GenBank/DDBJ whole genome shotgun (WGS) entry which is preliminary data.</text>
</comment>
<organism evidence="2 3">
    <name type="scientific">Methanosuratincola subterraneus</name>
    <dbReference type="NCBI Taxonomy" id="2593994"/>
    <lineage>
        <taxon>Archaea</taxon>
        <taxon>Thermoproteota</taxon>
        <taxon>Methanosuratincolia</taxon>
        <taxon>Candidatus Methanomethylicales</taxon>
        <taxon>Candidatus Methanomethylicaceae</taxon>
        <taxon>Candidatus Methanosuratincola (ex Vanwonterghem et al. 2016)</taxon>
    </lineage>
</organism>
<dbReference type="EMBL" id="RXGA01000003">
    <property type="protein sequence ID" value="RWX73255.1"/>
    <property type="molecule type" value="Genomic_DNA"/>
</dbReference>
<keyword evidence="1" id="KW-0812">Transmembrane</keyword>
<reference evidence="2 3" key="1">
    <citation type="submission" date="2018-12" db="EMBL/GenBank/DDBJ databases">
        <title>The complete genome of the methanogenic archaea of the candidate phylum Verstraetearchaeota, obtained from the metagenome of underground thermal water.</title>
        <authorList>
            <person name="Kadnikov V.V."/>
            <person name="Mardanov A.V."/>
            <person name="Beletsky A.V."/>
            <person name="Karnachuk O.V."/>
            <person name="Ravin N.V."/>
        </authorList>
    </citation>
    <scope>NUCLEOTIDE SEQUENCE [LARGE SCALE GENOMIC DNA]</scope>
    <source>
        <strain evidence="2">Ch88</strain>
    </source>
</reference>
<gene>
    <name evidence="2" type="ORF">Metus_1229</name>
</gene>
<dbReference type="AlphaFoldDB" id="A0A3S3REB6"/>
<evidence type="ECO:0000313" key="3">
    <source>
        <dbReference type="Proteomes" id="UP000288215"/>
    </source>
</evidence>
<feature type="transmembrane region" description="Helical" evidence="1">
    <location>
        <begin position="70"/>
        <end position="94"/>
    </location>
</feature>
<accession>A0A3S3REB6</accession>
<keyword evidence="1" id="KW-1133">Transmembrane helix</keyword>
<dbReference type="Proteomes" id="UP000288215">
    <property type="component" value="Unassembled WGS sequence"/>
</dbReference>
<proteinExistence type="predicted"/>
<sequence length="185" mass="20576">MQLASIRSRFLLLSLSLFYNAAFVDRVWTDPKMRRTLAGVIGTLLIGLSAAVYSIDRIFFSTSASPYSDYGIFLGLLLFLVGAWRGGMVIAFDIERSWSILRSKKTVLCFLNDHMQSSAYIEGILTASQGFDKGNGLKVSEKYLRFAAEVWAESMARKGLIRIERILENGVLGDLIANKSLVSSM</sequence>
<evidence type="ECO:0000256" key="1">
    <source>
        <dbReference type="SAM" id="Phobius"/>
    </source>
</evidence>
<evidence type="ECO:0000313" key="2">
    <source>
        <dbReference type="EMBL" id="RWX73255.1"/>
    </source>
</evidence>
<keyword evidence="1" id="KW-0472">Membrane</keyword>
<name>A0A3S3REB6_METS7</name>